<reference evidence="3" key="3">
    <citation type="submission" date="2015-02" db="UniProtKB">
        <authorList>
            <consortium name="EnsemblProtists"/>
        </authorList>
    </citation>
    <scope>IDENTIFICATION</scope>
    <source>
        <strain evidence="3">DAOM BR144</strain>
    </source>
</reference>
<dbReference type="VEuPathDB" id="FungiDB:PYU1_G008206"/>
<feature type="region of interest" description="Disordered" evidence="1">
    <location>
        <begin position="498"/>
        <end position="523"/>
    </location>
</feature>
<dbReference type="OMA" id="HYIDQAR"/>
<dbReference type="eggNOG" id="ENOG502QQNI">
    <property type="taxonomic scope" value="Eukaryota"/>
</dbReference>
<evidence type="ECO:0000313" key="3">
    <source>
        <dbReference type="EnsemblProtists" id="PYU1_T008222"/>
    </source>
</evidence>
<reference evidence="4" key="2">
    <citation type="submission" date="2010-04" db="EMBL/GenBank/DDBJ databases">
        <authorList>
            <person name="Buell R."/>
            <person name="Hamilton J."/>
            <person name="Hostetler J."/>
        </authorList>
    </citation>
    <scope>NUCLEOTIDE SEQUENCE [LARGE SCALE GENOMIC DNA]</scope>
    <source>
        <strain evidence="4">DAOM:BR144</strain>
    </source>
</reference>
<dbReference type="SUPFAM" id="SSF53756">
    <property type="entry name" value="UDP-Glycosyltransferase/glycogen phosphorylase"/>
    <property type="match status" value="1"/>
</dbReference>
<evidence type="ECO:0000256" key="1">
    <source>
        <dbReference type="SAM" id="MobiDB-lite"/>
    </source>
</evidence>
<sequence>MRVVGALFALGSAALLLEANSLQAWGSGRFSGATTALSGAQMQQRLGARDAWIHAPENKSVVDVVPARELLHLSVLQAACLAHNTSVIPHAVGVGLDTDEDSEAQTRRLVINESDPQALQKLRECPDIDVFLPTGSRGHGYCEDAGVYVKFLETRMLTRWVFDATFFDTATNKNVTYFELCPQTPVIFFNHYWDDLTDSPAWPKQKPVYLMPNVEMYELTAEHYWRVDVVLCKTQTCYDRVTKWYAQEGNPRDAKVIYTKHTTSDVANLARHVLGTDVIRPKDYQHVNFIHTAGCKKGTHQVVQCWLSRPDFPPLDLYINAHTYKGMFSAEQDVLIRKSRNINLTDRRMDPISFGKAIAEASFFLCPSVMEGYGHYINQARASGGVIVTTDVEPMNELIPSRDFGVLVKPTEIGRDGHMLLAGAYTGEHGLKPDVVQGLSARISKAGVCAAIEQVVFNTTVWTRKAMAANVRRQYHLDTKFFALEMLKLRQFAARQRSAAKTTRNHLRQQPQQDSQQLNDLGQ</sequence>
<organism evidence="3 4">
    <name type="scientific">Globisporangium ultimum (strain ATCC 200006 / CBS 805.95 / DAOM BR144)</name>
    <name type="common">Pythium ultimum</name>
    <dbReference type="NCBI Taxonomy" id="431595"/>
    <lineage>
        <taxon>Eukaryota</taxon>
        <taxon>Sar</taxon>
        <taxon>Stramenopiles</taxon>
        <taxon>Oomycota</taxon>
        <taxon>Peronosporomycetes</taxon>
        <taxon>Pythiales</taxon>
        <taxon>Pythiaceae</taxon>
        <taxon>Globisporangium</taxon>
    </lineage>
</organism>
<dbReference type="AlphaFoldDB" id="K3WTC8"/>
<keyword evidence="2" id="KW-0732">Signal</keyword>
<dbReference type="Proteomes" id="UP000019132">
    <property type="component" value="Unassembled WGS sequence"/>
</dbReference>
<name>K3WTC8_GLOUD</name>
<accession>K3WTC8</accession>
<feature type="signal peptide" evidence="2">
    <location>
        <begin position="1"/>
        <end position="19"/>
    </location>
</feature>
<keyword evidence="4" id="KW-1185">Reference proteome</keyword>
<dbReference type="EMBL" id="GL376619">
    <property type="status" value="NOT_ANNOTATED_CDS"/>
    <property type="molecule type" value="Genomic_DNA"/>
</dbReference>
<proteinExistence type="predicted"/>
<feature type="chain" id="PRO_5003868007" description="Glycosyl transferase family 1 domain-containing protein" evidence="2">
    <location>
        <begin position="20"/>
        <end position="523"/>
    </location>
</feature>
<dbReference type="InParanoid" id="K3WTC8"/>
<evidence type="ECO:0000256" key="2">
    <source>
        <dbReference type="SAM" id="SignalP"/>
    </source>
</evidence>
<dbReference type="EnsemblProtists" id="PYU1_T008222">
    <property type="protein sequence ID" value="PYU1_T008222"/>
    <property type="gene ID" value="PYU1_G008206"/>
</dbReference>
<protein>
    <recommendedName>
        <fullName evidence="5">Glycosyl transferase family 1 domain-containing protein</fullName>
    </recommendedName>
</protein>
<evidence type="ECO:0008006" key="5">
    <source>
        <dbReference type="Google" id="ProtNLM"/>
    </source>
</evidence>
<dbReference type="Gene3D" id="3.40.50.2000">
    <property type="entry name" value="Glycogen Phosphorylase B"/>
    <property type="match status" value="1"/>
</dbReference>
<dbReference type="HOGENOM" id="CLU_023769_1_0_1"/>
<evidence type="ECO:0000313" key="4">
    <source>
        <dbReference type="Proteomes" id="UP000019132"/>
    </source>
</evidence>
<reference evidence="4" key="1">
    <citation type="journal article" date="2010" name="Genome Biol.">
        <title>Genome sequence of the necrotrophic plant pathogen Pythium ultimum reveals original pathogenicity mechanisms and effector repertoire.</title>
        <authorList>
            <person name="Levesque C.A."/>
            <person name="Brouwer H."/>
            <person name="Cano L."/>
            <person name="Hamilton J.P."/>
            <person name="Holt C."/>
            <person name="Huitema E."/>
            <person name="Raffaele S."/>
            <person name="Robideau G.P."/>
            <person name="Thines M."/>
            <person name="Win J."/>
            <person name="Zerillo M.M."/>
            <person name="Beakes G.W."/>
            <person name="Boore J.L."/>
            <person name="Busam D."/>
            <person name="Dumas B."/>
            <person name="Ferriera S."/>
            <person name="Fuerstenberg S.I."/>
            <person name="Gachon C.M."/>
            <person name="Gaulin E."/>
            <person name="Govers F."/>
            <person name="Grenville-Briggs L."/>
            <person name="Horner N."/>
            <person name="Hostetler J."/>
            <person name="Jiang R.H."/>
            <person name="Johnson J."/>
            <person name="Krajaejun T."/>
            <person name="Lin H."/>
            <person name="Meijer H.J."/>
            <person name="Moore B."/>
            <person name="Morris P."/>
            <person name="Phuntmart V."/>
            <person name="Puiu D."/>
            <person name="Shetty J."/>
            <person name="Stajich J.E."/>
            <person name="Tripathy S."/>
            <person name="Wawra S."/>
            <person name="van West P."/>
            <person name="Whitty B.R."/>
            <person name="Coutinho P.M."/>
            <person name="Henrissat B."/>
            <person name="Martin F."/>
            <person name="Thomas P.D."/>
            <person name="Tyler B.M."/>
            <person name="De Vries R.P."/>
            <person name="Kamoun S."/>
            <person name="Yandell M."/>
            <person name="Tisserat N."/>
            <person name="Buell C.R."/>
        </authorList>
    </citation>
    <scope>NUCLEOTIDE SEQUENCE</scope>
    <source>
        <strain evidence="4">DAOM:BR144</strain>
    </source>
</reference>